<protein>
    <submittedName>
        <fullName evidence="2">Uncharacterized protein</fullName>
    </submittedName>
</protein>
<dbReference type="KEGG" id="gog:C1280_17115"/>
<evidence type="ECO:0000313" key="3">
    <source>
        <dbReference type="Proteomes" id="UP000245802"/>
    </source>
</evidence>
<dbReference type="Proteomes" id="UP000245802">
    <property type="component" value="Chromosome"/>
</dbReference>
<gene>
    <name evidence="2" type="ORF">C1280_17115</name>
</gene>
<accession>A0A2Z3H2I2</accession>
<organism evidence="2 3">
    <name type="scientific">Gemmata obscuriglobus</name>
    <dbReference type="NCBI Taxonomy" id="114"/>
    <lineage>
        <taxon>Bacteria</taxon>
        <taxon>Pseudomonadati</taxon>
        <taxon>Planctomycetota</taxon>
        <taxon>Planctomycetia</taxon>
        <taxon>Gemmatales</taxon>
        <taxon>Gemmataceae</taxon>
        <taxon>Gemmata</taxon>
    </lineage>
</organism>
<keyword evidence="3" id="KW-1185">Reference proteome</keyword>
<evidence type="ECO:0000313" key="2">
    <source>
        <dbReference type="EMBL" id="AWM38532.1"/>
    </source>
</evidence>
<proteinExistence type="predicted"/>
<dbReference type="EMBL" id="CP025958">
    <property type="protein sequence ID" value="AWM38532.1"/>
    <property type="molecule type" value="Genomic_DNA"/>
</dbReference>
<sequence length="137" mass="13471">MLAVAWAGLPSVGQAGWITAHERDLGNPRPAGASKFRFGSPTALPLVAIDGLTGAGAVQAVAGGGTSFFNGLGVPVLLNLSDGSAYLAGGSQPTRRASRVPGCTPPGHPVPQTGVPVPDGYSRLGVALVPGTAGCGF</sequence>
<name>A0A2Z3H2I2_9BACT</name>
<reference evidence="2 3" key="1">
    <citation type="submission" date="2018-01" db="EMBL/GenBank/DDBJ databases">
        <title>G. obscuriglobus.</title>
        <authorList>
            <person name="Franke J."/>
            <person name="Blomberg W."/>
            <person name="Selmecki A."/>
        </authorList>
    </citation>
    <scope>NUCLEOTIDE SEQUENCE [LARGE SCALE GENOMIC DNA]</scope>
    <source>
        <strain evidence="2 3">DSM 5831</strain>
    </source>
</reference>
<feature type="region of interest" description="Disordered" evidence="1">
    <location>
        <begin position="90"/>
        <end position="114"/>
    </location>
</feature>
<evidence type="ECO:0000256" key="1">
    <source>
        <dbReference type="SAM" id="MobiDB-lite"/>
    </source>
</evidence>
<dbReference type="AlphaFoldDB" id="A0A2Z3H2I2"/>